<organism evidence="13">
    <name type="scientific">Physcomitrium patens</name>
    <name type="common">Spreading-leaved earth moss</name>
    <name type="synonym">Physcomitrella patens</name>
    <dbReference type="NCBI Taxonomy" id="3218"/>
    <lineage>
        <taxon>Eukaryota</taxon>
        <taxon>Viridiplantae</taxon>
        <taxon>Streptophyta</taxon>
        <taxon>Embryophyta</taxon>
        <taxon>Bryophyta</taxon>
        <taxon>Bryophytina</taxon>
        <taxon>Bryopsida</taxon>
        <taxon>Funariidae</taxon>
        <taxon>Funariales</taxon>
        <taxon>Funariaceae</taxon>
        <taxon>Physcomitrium</taxon>
    </lineage>
</organism>
<dbReference type="GO" id="GO:0045490">
    <property type="term" value="P:pectin catabolic process"/>
    <property type="evidence" value="ECO:0000318"/>
    <property type="project" value="GO_Central"/>
</dbReference>
<evidence type="ECO:0000256" key="11">
    <source>
        <dbReference type="SAM" id="Phobius"/>
    </source>
</evidence>
<dbReference type="OrthoDB" id="2019149at2759"/>
<reference evidence="13 15" key="1">
    <citation type="journal article" date="2008" name="Science">
        <title>The Physcomitrella genome reveals evolutionary insights into the conquest of land by plants.</title>
        <authorList>
            <person name="Rensing S."/>
            <person name="Lang D."/>
            <person name="Zimmer A."/>
            <person name="Terry A."/>
            <person name="Salamov A."/>
            <person name="Shapiro H."/>
            <person name="Nishiyama T."/>
            <person name="Perroud P.-F."/>
            <person name="Lindquist E."/>
            <person name="Kamisugi Y."/>
            <person name="Tanahashi T."/>
            <person name="Sakakibara K."/>
            <person name="Fujita T."/>
            <person name="Oishi K."/>
            <person name="Shin-I T."/>
            <person name="Kuroki Y."/>
            <person name="Toyoda A."/>
            <person name="Suzuki Y."/>
            <person name="Hashimoto A."/>
            <person name="Yamaguchi K."/>
            <person name="Sugano A."/>
            <person name="Kohara Y."/>
            <person name="Fujiyama A."/>
            <person name="Anterola A."/>
            <person name="Aoki S."/>
            <person name="Ashton N."/>
            <person name="Barbazuk W.B."/>
            <person name="Barker E."/>
            <person name="Bennetzen J."/>
            <person name="Bezanilla M."/>
            <person name="Blankenship R."/>
            <person name="Cho S.H."/>
            <person name="Dutcher S."/>
            <person name="Estelle M."/>
            <person name="Fawcett J.A."/>
            <person name="Gundlach H."/>
            <person name="Hanada K."/>
            <person name="Heyl A."/>
            <person name="Hicks K.A."/>
            <person name="Hugh J."/>
            <person name="Lohr M."/>
            <person name="Mayer K."/>
            <person name="Melkozernov A."/>
            <person name="Murata T."/>
            <person name="Nelson D."/>
            <person name="Pils B."/>
            <person name="Prigge M."/>
            <person name="Reiss B."/>
            <person name="Renner T."/>
            <person name="Rombauts S."/>
            <person name="Rushton P."/>
            <person name="Sanderfoot A."/>
            <person name="Schween G."/>
            <person name="Shiu S.-H."/>
            <person name="Stueber K."/>
            <person name="Theodoulou F.L."/>
            <person name="Tu H."/>
            <person name="Van de Peer Y."/>
            <person name="Verrier P.J."/>
            <person name="Waters E."/>
            <person name="Wood A."/>
            <person name="Yang L."/>
            <person name="Cove D."/>
            <person name="Cuming A."/>
            <person name="Hasebe M."/>
            <person name="Lucas S."/>
            <person name="Mishler D.B."/>
            <person name="Reski R."/>
            <person name="Grigoriev I."/>
            <person name="Quatrano R.S."/>
            <person name="Boore J.L."/>
        </authorList>
    </citation>
    <scope>NUCLEOTIDE SEQUENCE [LARGE SCALE GENOMIC DNA]</scope>
    <source>
        <strain evidence="14 15">cv. Gransden 2004</strain>
    </source>
</reference>
<name>A0A2K1KMY5_PHYPA</name>
<keyword evidence="4 10" id="KW-0378">Hydrolase</keyword>
<feature type="domain" description="Pectinesterase catalytic" evidence="12">
    <location>
        <begin position="86"/>
        <end position="370"/>
    </location>
</feature>
<dbReference type="PANTHER" id="PTHR31321:SF19">
    <property type="entry name" value="PECTINESTERASE 68-RELATED"/>
    <property type="match status" value="1"/>
</dbReference>
<comment type="catalytic activity">
    <reaction evidence="7 10">
        <text>[(1-&gt;4)-alpha-D-galacturonosyl methyl ester](n) + n H2O = [(1-&gt;4)-alpha-D-galacturonosyl](n) + n methanol + n H(+)</text>
        <dbReference type="Rhea" id="RHEA:22380"/>
        <dbReference type="Rhea" id="RHEA-COMP:14570"/>
        <dbReference type="Rhea" id="RHEA-COMP:14573"/>
        <dbReference type="ChEBI" id="CHEBI:15377"/>
        <dbReference type="ChEBI" id="CHEBI:15378"/>
        <dbReference type="ChEBI" id="CHEBI:17790"/>
        <dbReference type="ChEBI" id="CHEBI:140522"/>
        <dbReference type="ChEBI" id="CHEBI:140523"/>
        <dbReference type="EC" id="3.1.1.11"/>
    </reaction>
</comment>
<reference evidence="13 15" key="2">
    <citation type="journal article" date="2018" name="Plant J.">
        <title>The Physcomitrella patens chromosome-scale assembly reveals moss genome structure and evolution.</title>
        <authorList>
            <person name="Lang D."/>
            <person name="Ullrich K.K."/>
            <person name="Murat F."/>
            <person name="Fuchs J."/>
            <person name="Jenkins J."/>
            <person name="Haas F.B."/>
            <person name="Piednoel M."/>
            <person name="Gundlach H."/>
            <person name="Van Bel M."/>
            <person name="Meyberg R."/>
            <person name="Vives C."/>
            <person name="Morata J."/>
            <person name="Symeonidi A."/>
            <person name="Hiss M."/>
            <person name="Muchero W."/>
            <person name="Kamisugi Y."/>
            <person name="Saleh O."/>
            <person name="Blanc G."/>
            <person name="Decker E.L."/>
            <person name="van Gessel N."/>
            <person name="Grimwood J."/>
            <person name="Hayes R.D."/>
            <person name="Graham S.W."/>
            <person name="Gunter L.E."/>
            <person name="McDaniel S.F."/>
            <person name="Hoernstein S.N.W."/>
            <person name="Larsson A."/>
            <person name="Li F.W."/>
            <person name="Perroud P.F."/>
            <person name="Phillips J."/>
            <person name="Ranjan P."/>
            <person name="Rokshar D.S."/>
            <person name="Rothfels C.J."/>
            <person name="Schneider L."/>
            <person name="Shu S."/>
            <person name="Stevenson D.W."/>
            <person name="Thummler F."/>
            <person name="Tillich M."/>
            <person name="Villarreal Aguilar J.C."/>
            <person name="Widiez T."/>
            <person name="Wong G.K."/>
            <person name="Wymore A."/>
            <person name="Zhang Y."/>
            <person name="Zimmer A.D."/>
            <person name="Quatrano R.S."/>
            <person name="Mayer K.F.X."/>
            <person name="Goodstein D."/>
            <person name="Casacuberta J.M."/>
            <person name="Vandepoele K."/>
            <person name="Reski R."/>
            <person name="Cuming A.C."/>
            <person name="Tuskan G.A."/>
            <person name="Maumus F."/>
            <person name="Salse J."/>
            <person name="Schmutz J."/>
            <person name="Rensing S.A."/>
        </authorList>
    </citation>
    <scope>NUCLEOTIDE SEQUENCE [LARGE SCALE GENOMIC DNA]</scope>
    <source>
        <strain evidence="14 15">cv. Gransden 2004</strain>
    </source>
</reference>
<dbReference type="EnsemblPlants" id="Pp3c4_10640V3.1">
    <property type="protein sequence ID" value="Pp3c4_10640V3.1"/>
    <property type="gene ID" value="Pp3c4_10640"/>
</dbReference>
<evidence type="ECO:0000256" key="1">
    <source>
        <dbReference type="ARBA" id="ARBA00005184"/>
    </source>
</evidence>
<dbReference type="RefSeq" id="XP_024373010.1">
    <property type="nucleotide sequence ID" value="XM_024517242.2"/>
</dbReference>
<keyword evidence="11" id="KW-1133">Transmembrane helix</keyword>
<dbReference type="GO" id="GO:0042545">
    <property type="term" value="P:cell wall modification"/>
    <property type="evidence" value="ECO:0007669"/>
    <property type="project" value="UniProtKB-UniRule"/>
</dbReference>
<feature type="transmembrane region" description="Helical" evidence="11">
    <location>
        <begin position="6"/>
        <end position="26"/>
    </location>
</feature>
<evidence type="ECO:0000256" key="9">
    <source>
        <dbReference type="PROSITE-ProRule" id="PRU10040"/>
    </source>
</evidence>
<dbReference type="Gramene" id="Pp3c4_10640V3.1">
    <property type="protein sequence ID" value="Pp3c4_10640V3.1"/>
    <property type="gene ID" value="Pp3c4_10640"/>
</dbReference>
<dbReference type="UniPathway" id="UPA00545">
    <property type="reaction ID" value="UER00823"/>
</dbReference>
<proteinExistence type="inferred from homology"/>
<keyword evidence="5 10" id="KW-0063">Aspartyl esterase</keyword>
<dbReference type="KEGG" id="ppp:112281072"/>
<gene>
    <name evidence="14" type="primary">LOC112281072</name>
    <name evidence="13" type="ORF">PHYPA_006020</name>
</gene>
<dbReference type="EC" id="3.1.1.11" evidence="3 10"/>
<keyword evidence="6" id="KW-0325">Glycoprotein</keyword>
<dbReference type="AlphaFoldDB" id="A0A2K1KMY5"/>
<sequence>MKFLSTRTIILSVGIGVIVGIFGLLVTEKKLLNPLQFGKQKLQSGDITTFSTRLVFGANSTSFSARIYSYDIVKLKRKLESKQNMFVDISGSGDTRTVQEAVNAVRRYNKKRVTIYINAGTYIEKVHVPHNKPYITFEGAGLHHTIISWNDNQTLTNGSTIHTASVTVDGNYFIGRNLSFRNTAPIPLPGVKDGGQAVALLVKGDKCAFYGCGIYGYQDTLYDYSGRHLFRECHIEGAVDFIFGNARSLYERCTIHSIASKAGSITAQSRASKFNVTGFGFVNCSIVGTGQILLGRAWRPYARVVFASSFMDNIIDSAGWNDWGNSSADSSVYFGEFNNSGPGANMSGRVPYARSLSFEEALGCTQIDWIDGSEWVDDR</sequence>
<dbReference type="EnsemblPlants" id="Pp3c4_10640V3.3">
    <property type="protein sequence ID" value="Pp3c4_10640V3.3"/>
    <property type="gene ID" value="Pp3c4_10640"/>
</dbReference>
<reference evidence="14" key="3">
    <citation type="submission" date="2020-12" db="UniProtKB">
        <authorList>
            <consortium name="EnsemblPlants"/>
        </authorList>
    </citation>
    <scope>IDENTIFICATION</scope>
</reference>
<evidence type="ECO:0000256" key="3">
    <source>
        <dbReference type="ARBA" id="ARBA00013229"/>
    </source>
</evidence>
<dbReference type="Proteomes" id="UP000006727">
    <property type="component" value="Chromosome 4"/>
</dbReference>
<evidence type="ECO:0000256" key="10">
    <source>
        <dbReference type="RuleBase" id="RU000589"/>
    </source>
</evidence>
<dbReference type="PROSITE" id="PS00503">
    <property type="entry name" value="PECTINESTERASE_2"/>
    <property type="match status" value="1"/>
</dbReference>
<evidence type="ECO:0000259" key="12">
    <source>
        <dbReference type="Pfam" id="PF01095"/>
    </source>
</evidence>
<dbReference type="InterPro" id="IPR033131">
    <property type="entry name" value="Pectinesterase_Asp_AS"/>
</dbReference>
<dbReference type="STRING" id="3218.A0A2K1KMY5"/>
<evidence type="ECO:0000313" key="15">
    <source>
        <dbReference type="Proteomes" id="UP000006727"/>
    </source>
</evidence>
<dbReference type="OMA" id="RECHIEG"/>
<feature type="active site" evidence="9">
    <location>
        <position position="240"/>
    </location>
</feature>
<keyword evidence="11" id="KW-0472">Membrane</keyword>
<evidence type="ECO:0000256" key="5">
    <source>
        <dbReference type="ARBA" id="ARBA00023085"/>
    </source>
</evidence>
<dbReference type="Gene3D" id="2.160.20.10">
    <property type="entry name" value="Single-stranded right-handed beta-helix, Pectin lyase-like"/>
    <property type="match status" value="1"/>
</dbReference>
<keyword evidence="11" id="KW-0812">Transmembrane</keyword>
<dbReference type="InterPro" id="IPR011050">
    <property type="entry name" value="Pectin_lyase_fold/virulence"/>
</dbReference>
<dbReference type="GeneID" id="112281072"/>
<evidence type="ECO:0000256" key="4">
    <source>
        <dbReference type="ARBA" id="ARBA00022801"/>
    </source>
</evidence>
<dbReference type="FunFam" id="2.160.20.10:FF:000013">
    <property type="entry name" value="Pectinesterase"/>
    <property type="match status" value="1"/>
</dbReference>
<dbReference type="Pfam" id="PF01095">
    <property type="entry name" value="Pectinesterase"/>
    <property type="match status" value="1"/>
</dbReference>
<evidence type="ECO:0000256" key="6">
    <source>
        <dbReference type="ARBA" id="ARBA00023180"/>
    </source>
</evidence>
<evidence type="ECO:0000313" key="13">
    <source>
        <dbReference type="EMBL" id="PNR55126.1"/>
    </source>
</evidence>
<comment type="pathway">
    <text evidence="1 10">Glycan metabolism; pectin degradation; 2-dehydro-3-deoxy-D-gluconate from pectin: step 1/5.</text>
</comment>
<accession>A0A2K1KMY5</accession>
<evidence type="ECO:0000256" key="8">
    <source>
        <dbReference type="ARBA" id="ARBA00057335"/>
    </source>
</evidence>
<comment type="function">
    <text evidence="8">Acts in the modification of cell walls via demethylesterification of cell wall pectin.</text>
</comment>
<dbReference type="EnsemblPlants" id="Pp3c4_10640V3.2">
    <property type="protein sequence ID" value="Pp3c4_10640V3.2"/>
    <property type="gene ID" value="Pp3c4_10640"/>
</dbReference>
<protein>
    <recommendedName>
        <fullName evidence="3 10">Pectinesterase</fullName>
        <ecNumber evidence="3 10">3.1.1.11</ecNumber>
    </recommendedName>
</protein>
<dbReference type="InterPro" id="IPR012334">
    <property type="entry name" value="Pectin_lyas_fold"/>
</dbReference>
<comment type="similarity">
    <text evidence="2">Belongs to the pectinesterase family.</text>
</comment>
<dbReference type="InterPro" id="IPR000070">
    <property type="entry name" value="Pectinesterase_cat"/>
</dbReference>
<dbReference type="PaxDb" id="3218-PP1S227_9V6.1"/>
<evidence type="ECO:0000256" key="2">
    <source>
        <dbReference type="ARBA" id="ARBA00008891"/>
    </source>
</evidence>
<dbReference type="EMBL" id="ABEU02000004">
    <property type="protein sequence ID" value="PNR55126.1"/>
    <property type="molecule type" value="Genomic_DNA"/>
</dbReference>
<dbReference type="SUPFAM" id="SSF51126">
    <property type="entry name" value="Pectin lyase-like"/>
    <property type="match status" value="1"/>
</dbReference>
<evidence type="ECO:0000313" key="14">
    <source>
        <dbReference type="EnsemblPlants" id="Pp3c4_10640V3.1"/>
    </source>
</evidence>
<dbReference type="PANTHER" id="PTHR31321">
    <property type="entry name" value="ACYL-COA THIOESTER HYDROLASE YBHC-RELATED"/>
    <property type="match status" value="1"/>
</dbReference>
<keyword evidence="15" id="KW-1185">Reference proteome</keyword>
<dbReference type="Gramene" id="Pp3c4_10640V3.2">
    <property type="protein sequence ID" value="Pp3c4_10640V3.2"/>
    <property type="gene ID" value="Pp3c4_10640"/>
</dbReference>
<evidence type="ECO:0000256" key="7">
    <source>
        <dbReference type="ARBA" id="ARBA00047928"/>
    </source>
</evidence>
<dbReference type="GO" id="GO:0030599">
    <property type="term" value="F:pectinesterase activity"/>
    <property type="evidence" value="ECO:0000318"/>
    <property type="project" value="GO_Central"/>
</dbReference>
<dbReference type="Gramene" id="Pp3c4_10640V3.3">
    <property type="protein sequence ID" value="Pp3c4_10640V3.3"/>
    <property type="gene ID" value="Pp3c4_10640"/>
</dbReference>